<keyword evidence="13" id="KW-1185">Reference proteome</keyword>
<dbReference type="AlphaFoldDB" id="A0A6H1UII6"/>
<gene>
    <name evidence="12" type="ORF">HER31_16820</name>
</gene>
<feature type="transmembrane region" description="Helical" evidence="11">
    <location>
        <begin position="21"/>
        <end position="40"/>
    </location>
</feature>
<evidence type="ECO:0000256" key="10">
    <source>
        <dbReference type="PIRNR" id="PIRNR006291"/>
    </source>
</evidence>
<proteinExistence type="inferred from homology"/>
<dbReference type="PIRSF" id="PIRSF006291">
    <property type="entry name" value="GspM"/>
    <property type="match status" value="1"/>
</dbReference>
<evidence type="ECO:0000256" key="6">
    <source>
        <dbReference type="ARBA" id="ARBA00022692"/>
    </source>
</evidence>
<keyword evidence="9 10" id="KW-0472">Membrane</keyword>
<protein>
    <recommendedName>
        <fullName evidence="10">Type II secretion system protein M</fullName>
        <shortName evidence="10">T2SS protein M</shortName>
    </recommendedName>
    <alternativeName>
        <fullName evidence="10">General secretion pathway protein M</fullName>
    </alternativeName>
</protein>
<evidence type="ECO:0000256" key="3">
    <source>
        <dbReference type="ARBA" id="ARBA00022448"/>
    </source>
</evidence>
<evidence type="ECO:0000256" key="7">
    <source>
        <dbReference type="ARBA" id="ARBA00022927"/>
    </source>
</evidence>
<evidence type="ECO:0000256" key="8">
    <source>
        <dbReference type="ARBA" id="ARBA00022989"/>
    </source>
</evidence>
<evidence type="ECO:0000256" key="11">
    <source>
        <dbReference type="SAM" id="Phobius"/>
    </source>
</evidence>
<comment type="similarity">
    <text evidence="2 10">Belongs to the GSP M family.</text>
</comment>
<dbReference type="KEGG" id="fes:HER31_16820"/>
<keyword evidence="5 10" id="KW-0997">Cell inner membrane</keyword>
<dbReference type="SUPFAM" id="SSF103054">
    <property type="entry name" value="General secretion pathway protein M, EpsM"/>
    <property type="match status" value="1"/>
</dbReference>
<reference evidence="12 13" key="1">
    <citation type="submission" date="2020-04" db="EMBL/GenBank/DDBJ databases">
        <title>Ferrimonas sp. S7 isolated from sea water.</title>
        <authorList>
            <person name="Bae S.S."/>
            <person name="Baek K."/>
        </authorList>
    </citation>
    <scope>NUCLEOTIDE SEQUENCE [LARGE SCALE GENOMIC DNA]</scope>
    <source>
        <strain evidence="12 13">S7</strain>
    </source>
</reference>
<dbReference type="GO" id="GO:0005886">
    <property type="term" value="C:plasma membrane"/>
    <property type="evidence" value="ECO:0007669"/>
    <property type="project" value="UniProtKB-SubCell"/>
</dbReference>
<comment type="function">
    <text evidence="10">Inner membrane component of the type II secretion system required for the energy-dependent secretion of extracellular factors such as proteases and toxins from the periplasm.</text>
</comment>
<dbReference type="GO" id="GO:0015628">
    <property type="term" value="P:protein secretion by the type II secretion system"/>
    <property type="evidence" value="ECO:0007669"/>
    <property type="project" value="InterPro"/>
</dbReference>
<accession>A0A6H1UII6</accession>
<dbReference type="EMBL" id="CP051180">
    <property type="protein sequence ID" value="QIZ78420.1"/>
    <property type="molecule type" value="Genomic_DNA"/>
</dbReference>
<dbReference type="GO" id="GO:0015627">
    <property type="term" value="C:type II protein secretion system complex"/>
    <property type="evidence" value="ECO:0007669"/>
    <property type="project" value="InterPro"/>
</dbReference>
<organism evidence="12 13">
    <name type="scientific">Ferrimonas lipolytica</name>
    <dbReference type="NCBI Taxonomy" id="2724191"/>
    <lineage>
        <taxon>Bacteria</taxon>
        <taxon>Pseudomonadati</taxon>
        <taxon>Pseudomonadota</taxon>
        <taxon>Gammaproteobacteria</taxon>
        <taxon>Alteromonadales</taxon>
        <taxon>Ferrimonadaceae</taxon>
        <taxon>Ferrimonas</taxon>
    </lineage>
</organism>
<dbReference type="Gene3D" id="3.30.1360.100">
    <property type="entry name" value="General secretion pathway protein M, EpsM"/>
    <property type="match status" value="1"/>
</dbReference>
<evidence type="ECO:0000256" key="4">
    <source>
        <dbReference type="ARBA" id="ARBA00022475"/>
    </source>
</evidence>
<dbReference type="Pfam" id="PF04612">
    <property type="entry name" value="T2SSM"/>
    <property type="match status" value="1"/>
</dbReference>
<comment type="subcellular location">
    <subcellularLocation>
        <location evidence="1">Cell inner membrane</location>
        <topology evidence="1">Single-pass membrane protein</topology>
    </subcellularLocation>
</comment>
<sequence length="162" mass="18186">MNAYLQQLQQLWLDRSDQERRLMVIAGPLLLLGIIYWGLWQPVQESLAQAQAQVKAETVALAQVKHNANLYASQDGQAGPKRTLGSLSQVASQSAKENNLVIERMQPQGDKLQLWLEDANFDRLISWLNEINQQGVQINALDLSVADEAGMVQVRRLQLSKP</sequence>
<evidence type="ECO:0000256" key="9">
    <source>
        <dbReference type="ARBA" id="ARBA00023136"/>
    </source>
</evidence>
<evidence type="ECO:0000256" key="2">
    <source>
        <dbReference type="ARBA" id="ARBA00010637"/>
    </source>
</evidence>
<dbReference type="RefSeq" id="WP_168662371.1">
    <property type="nucleotide sequence ID" value="NZ_CP051180.1"/>
</dbReference>
<evidence type="ECO:0000313" key="12">
    <source>
        <dbReference type="EMBL" id="QIZ78420.1"/>
    </source>
</evidence>
<dbReference type="InterPro" id="IPR007690">
    <property type="entry name" value="T2SS_GspM"/>
</dbReference>
<name>A0A6H1UII6_9GAMM</name>
<keyword evidence="8 11" id="KW-1133">Transmembrane helix</keyword>
<dbReference type="InterPro" id="IPR023229">
    <property type="entry name" value="T2SS_M_periplasmic_sf"/>
</dbReference>
<keyword evidence="6 11" id="KW-0812">Transmembrane</keyword>
<evidence type="ECO:0000256" key="1">
    <source>
        <dbReference type="ARBA" id="ARBA00004377"/>
    </source>
</evidence>
<keyword evidence="7 10" id="KW-0653">Protein transport</keyword>
<keyword evidence="3 10" id="KW-0813">Transport</keyword>
<evidence type="ECO:0000313" key="13">
    <source>
        <dbReference type="Proteomes" id="UP000501602"/>
    </source>
</evidence>
<dbReference type="Proteomes" id="UP000501602">
    <property type="component" value="Chromosome"/>
</dbReference>
<keyword evidence="4 10" id="KW-1003">Cell membrane</keyword>
<evidence type="ECO:0000256" key="5">
    <source>
        <dbReference type="ARBA" id="ARBA00022519"/>
    </source>
</evidence>